<evidence type="ECO:0000256" key="2">
    <source>
        <dbReference type="ARBA" id="ARBA00022490"/>
    </source>
</evidence>
<evidence type="ECO:0000256" key="3">
    <source>
        <dbReference type="ARBA" id="ARBA00022737"/>
    </source>
</evidence>
<dbReference type="OrthoDB" id="2942533at2759"/>
<dbReference type="InterPro" id="IPR011990">
    <property type="entry name" value="TPR-like_helical_dom_sf"/>
</dbReference>
<proteinExistence type="predicted"/>
<gene>
    <name evidence="7" type="ORF">HCN44_006489</name>
</gene>
<evidence type="ECO:0000256" key="4">
    <source>
        <dbReference type="ARBA" id="ARBA00022803"/>
    </source>
</evidence>
<evidence type="ECO:0000256" key="1">
    <source>
        <dbReference type="ARBA" id="ARBA00004496"/>
    </source>
</evidence>
<dbReference type="SUPFAM" id="SSF48452">
    <property type="entry name" value="TPR-like"/>
    <property type="match status" value="1"/>
</dbReference>
<dbReference type="InterPro" id="IPR051982">
    <property type="entry name" value="CiliaryAsmbly_MitoImport"/>
</dbReference>
<dbReference type="PROSITE" id="PS50005">
    <property type="entry name" value="TPR"/>
    <property type="match status" value="1"/>
</dbReference>
<dbReference type="Pfam" id="PF13877">
    <property type="entry name" value="RPAP3_C"/>
    <property type="match status" value="1"/>
</dbReference>
<protein>
    <recommendedName>
        <fullName evidence="6">RNA-polymerase II-associated protein 3-like C-terminal domain-containing protein</fullName>
    </recommendedName>
</protein>
<comment type="subcellular location">
    <subcellularLocation>
        <location evidence="1">Cytoplasm</location>
    </subcellularLocation>
</comment>
<evidence type="ECO:0000256" key="5">
    <source>
        <dbReference type="PROSITE-ProRule" id="PRU00339"/>
    </source>
</evidence>
<dbReference type="GO" id="GO:0031072">
    <property type="term" value="F:heat shock protein binding"/>
    <property type="evidence" value="ECO:0007669"/>
    <property type="project" value="TreeGrafter"/>
</dbReference>
<accession>A0A834Y002</accession>
<dbReference type="EMBL" id="JACMRX010000002">
    <property type="protein sequence ID" value="KAF7995382.1"/>
    <property type="molecule type" value="Genomic_DNA"/>
</dbReference>
<dbReference type="InterPro" id="IPR025986">
    <property type="entry name" value="RPAP3-like_C"/>
</dbReference>
<dbReference type="PANTHER" id="PTHR45984:SF1">
    <property type="entry name" value="SPAG1 AXONEMAL DYNEIN ASSEMBLY FACTOR"/>
    <property type="match status" value="1"/>
</dbReference>
<dbReference type="Pfam" id="PF00515">
    <property type="entry name" value="TPR_1"/>
    <property type="match status" value="1"/>
</dbReference>
<dbReference type="AlphaFoldDB" id="A0A834Y002"/>
<evidence type="ECO:0000313" key="8">
    <source>
        <dbReference type="Proteomes" id="UP000639338"/>
    </source>
</evidence>
<dbReference type="Proteomes" id="UP000639338">
    <property type="component" value="Unassembled WGS sequence"/>
</dbReference>
<sequence>MVNDDVDLVKVSRPNTKRSLQDKYDIPVENLSYEFINNCSNTKKIEKIILILRSGEEGSYPDLLRHAENRLNKLKPNSIVLREALPVRLTKMLDNNERQEVDDGINDFIHKMKLKENDIEAGKLLNNKQEIIQPNVRKIINNNHSNINNKTMNNNKKKIGVCDYAAWDKYDPDTEVDRIELKQEQQIIEAKKAQQKQNSKKITKQAAMDKLAATGTELTTWAEQEREKGNDAFKAGDYEEALHLYTTSLMIDSSINAYNNRAMTYIKLKRFTEALEDCNKVLGMDYTNIKALLRRATTLENLNNKKLALNDYELVLKLEPTNKVAINGVNRLRVPCESKKVRMKIEDDDDEYELRKREYELWKRYQEEKNQICFCEKAPSSSKYPRPPPHRKASYCYDIQFNKPSNITNNKSTKNKLNGEKLNSNCSKINDAIDVTDEQMNLPLNNNFISNKYLENNKESSVVIEEIIDDKPVDEKIVESSDKSNEEKSVEPIDVSIESSDKKINKLVDKISDDSSNKIIDNNINAGKTIDDDDDDGDSDDLININRALESPNEFNRVWNSFGPSSNLSRHAELLRKLGAHNLAKHVGFEMGYSMLVTMIHCMKKHFCHSNDAKLLIDYLNAITNVKRFSIVSMFINESDNQALTDIFEFLKNHQNHLINQEELINLKSKYGLSTQ</sequence>
<keyword evidence="8" id="KW-1185">Reference proteome</keyword>
<feature type="repeat" description="TPR" evidence="5">
    <location>
        <begin position="255"/>
        <end position="288"/>
    </location>
</feature>
<feature type="domain" description="RNA-polymerase II-associated protein 3-like C-terminal" evidence="6">
    <location>
        <begin position="550"/>
        <end position="640"/>
    </location>
</feature>
<dbReference type="PANTHER" id="PTHR45984">
    <property type="entry name" value="RNA (RNA) POLYMERASE II ASSOCIATED PROTEIN HOMOLOG"/>
    <property type="match status" value="1"/>
</dbReference>
<dbReference type="Pfam" id="PF13181">
    <property type="entry name" value="TPR_8"/>
    <property type="match status" value="1"/>
</dbReference>
<evidence type="ECO:0000259" key="6">
    <source>
        <dbReference type="Pfam" id="PF13877"/>
    </source>
</evidence>
<comment type="caution">
    <text evidence="7">The sequence shown here is derived from an EMBL/GenBank/DDBJ whole genome shotgun (WGS) entry which is preliminary data.</text>
</comment>
<dbReference type="GO" id="GO:0005829">
    <property type="term" value="C:cytosol"/>
    <property type="evidence" value="ECO:0007669"/>
    <property type="project" value="TreeGrafter"/>
</dbReference>
<name>A0A834Y002_APHGI</name>
<keyword evidence="2" id="KW-0963">Cytoplasm</keyword>
<organism evidence="7 8">
    <name type="scientific">Aphidius gifuensis</name>
    <name type="common">Parasitoid wasp</name>
    <dbReference type="NCBI Taxonomy" id="684658"/>
    <lineage>
        <taxon>Eukaryota</taxon>
        <taxon>Metazoa</taxon>
        <taxon>Ecdysozoa</taxon>
        <taxon>Arthropoda</taxon>
        <taxon>Hexapoda</taxon>
        <taxon>Insecta</taxon>
        <taxon>Pterygota</taxon>
        <taxon>Neoptera</taxon>
        <taxon>Endopterygota</taxon>
        <taxon>Hymenoptera</taxon>
        <taxon>Apocrita</taxon>
        <taxon>Ichneumonoidea</taxon>
        <taxon>Braconidae</taxon>
        <taxon>Aphidiinae</taxon>
        <taxon>Aphidius</taxon>
    </lineage>
</organism>
<dbReference type="SMART" id="SM00028">
    <property type="entry name" value="TPR"/>
    <property type="match status" value="3"/>
</dbReference>
<reference evidence="7 8" key="1">
    <citation type="submission" date="2020-08" db="EMBL/GenBank/DDBJ databases">
        <title>Aphidius gifuensis genome sequencing and assembly.</title>
        <authorList>
            <person name="Du Z."/>
        </authorList>
    </citation>
    <scope>NUCLEOTIDE SEQUENCE [LARGE SCALE GENOMIC DNA]</scope>
    <source>
        <strain evidence="7">YNYX2018</strain>
        <tissue evidence="7">Adults</tissue>
    </source>
</reference>
<dbReference type="Gene3D" id="1.25.40.10">
    <property type="entry name" value="Tetratricopeptide repeat domain"/>
    <property type="match status" value="1"/>
</dbReference>
<dbReference type="GO" id="GO:0005739">
    <property type="term" value="C:mitochondrion"/>
    <property type="evidence" value="ECO:0007669"/>
    <property type="project" value="TreeGrafter"/>
</dbReference>
<keyword evidence="4 5" id="KW-0802">TPR repeat</keyword>
<keyword evidence="3" id="KW-0677">Repeat</keyword>
<dbReference type="GO" id="GO:0006626">
    <property type="term" value="P:protein targeting to mitochondrion"/>
    <property type="evidence" value="ECO:0007669"/>
    <property type="project" value="TreeGrafter"/>
</dbReference>
<dbReference type="InterPro" id="IPR019734">
    <property type="entry name" value="TPR_rpt"/>
</dbReference>
<evidence type="ECO:0000313" key="7">
    <source>
        <dbReference type="EMBL" id="KAF7995382.1"/>
    </source>
</evidence>